<dbReference type="RefSeq" id="WP_095582504.1">
    <property type="nucleotide sequence ID" value="NZ_JAJQQS010000018.1"/>
</dbReference>
<dbReference type="AlphaFoldDB" id="A0A2A2D6D4"/>
<keyword evidence="2" id="KW-1185">Reference proteome</keyword>
<name>A0A2A2D6D4_9ACTN</name>
<reference evidence="1 2" key="1">
    <citation type="submission" date="2017-08" db="EMBL/GenBank/DDBJ databases">
        <title>Genome sequence of Streptomyces albireticuli NRRL B-1670.</title>
        <authorList>
            <person name="Graham D.E."/>
            <person name="Mahan K.M."/>
            <person name="Klingeman D.M."/>
            <person name="Hettich R.L."/>
            <person name="Parry R.J."/>
            <person name="Spain J.C."/>
        </authorList>
    </citation>
    <scope>NUCLEOTIDE SEQUENCE [LARGE SCALE GENOMIC DNA]</scope>
    <source>
        <strain evidence="1 2">NRRL B-1670</strain>
    </source>
</reference>
<sequence length="159" mass="16628">MQEAGQKPSAEDGALALVRGYAEHDPTAVAETLAALDPSGRAIAYGVLGGLLQFTLSIVEIGDRDIRICRLLRLADSIAPAVPPSYGPAVAEAVRAWARDDQAAVRQVTGTDPACALHVSAVFVAALGLALWGRASFLNVLTEYEQVLTDPPTGQRPAP</sequence>
<proteinExistence type="predicted"/>
<accession>A0A2A2D6D4</accession>
<evidence type="ECO:0000313" key="1">
    <source>
        <dbReference type="EMBL" id="PAU47085.1"/>
    </source>
</evidence>
<gene>
    <name evidence="1" type="ORF">CK936_20700</name>
</gene>
<evidence type="ECO:0000313" key="2">
    <source>
        <dbReference type="Proteomes" id="UP000218944"/>
    </source>
</evidence>
<dbReference type="Proteomes" id="UP000218944">
    <property type="component" value="Unassembled WGS sequence"/>
</dbReference>
<dbReference type="EMBL" id="NSJV01000405">
    <property type="protein sequence ID" value="PAU47085.1"/>
    <property type="molecule type" value="Genomic_DNA"/>
</dbReference>
<organism evidence="1 2">
    <name type="scientific">Streptomyces albireticuli</name>
    <dbReference type="NCBI Taxonomy" id="1940"/>
    <lineage>
        <taxon>Bacteria</taxon>
        <taxon>Bacillati</taxon>
        <taxon>Actinomycetota</taxon>
        <taxon>Actinomycetes</taxon>
        <taxon>Kitasatosporales</taxon>
        <taxon>Streptomycetaceae</taxon>
        <taxon>Streptomyces</taxon>
    </lineage>
</organism>
<protein>
    <submittedName>
        <fullName evidence="1">Uncharacterized protein</fullName>
    </submittedName>
</protein>
<comment type="caution">
    <text evidence="1">The sequence shown here is derived from an EMBL/GenBank/DDBJ whole genome shotgun (WGS) entry which is preliminary data.</text>
</comment>